<dbReference type="EMBL" id="CABITT030000003">
    <property type="protein sequence ID" value="VVA97227.1"/>
    <property type="molecule type" value="Genomic_DNA"/>
</dbReference>
<reference evidence="3" key="1">
    <citation type="submission" date="2019-07" db="EMBL/GenBank/DDBJ databases">
        <authorList>
            <person name="Dittberner H."/>
        </authorList>
    </citation>
    <scope>NUCLEOTIDE SEQUENCE [LARGE SCALE GENOMIC DNA]</scope>
</reference>
<proteinExistence type="predicted"/>
<dbReference type="Pfam" id="PF24847">
    <property type="entry name" value="DUF7722"/>
    <property type="match status" value="1"/>
</dbReference>
<feature type="domain" description="DUF7722" evidence="2">
    <location>
        <begin position="64"/>
        <end position="110"/>
    </location>
</feature>
<organism evidence="3 4">
    <name type="scientific">Arabis nemorensis</name>
    <dbReference type="NCBI Taxonomy" id="586526"/>
    <lineage>
        <taxon>Eukaryota</taxon>
        <taxon>Viridiplantae</taxon>
        <taxon>Streptophyta</taxon>
        <taxon>Embryophyta</taxon>
        <taxon>Tracheophyta</taxon>
        <taxon>Spermatophyta</taxon>
        <taxon>Magnoliopsida</taxon>
        <taxon>eudicotyledons</taxon>
        <taxon>Gunneridae</taxon>
        <taxon>Pentapetalae</taxon>
        <taxon>rosids</taxon>
        <taxon>malvids</taxon>
        <taxon>Brassicales</taxon>
        <taxon>Brassicaceae</taxon>
        <taxon>Arabideae</taxon>
        <taxon>Arabis</taxon>
    </lineage>
</organism>
<accession>A0A565B6K6</accession>
<evidence type="ECO:0000313" key="3">
    <source>
        <dbReference type="EMBL" id="VVA97227.1"/>
    </source>
</evidence>
<evidence type="ECO:0000259" key="2">
    <source>
        <dbReference type="Pfam" id="PF24847"/>
    </source>
</evidence>
<dbReference type="OrthoDB" id="1050924at2759"/>
<feature type="region of interest" description="Disordered" evidence="1">
    <location>
        <begin position="22"/>
        <end position="44"/>
    </location>
</feature>
<name>A0A565B6K6_9BRAS</name>
<dbReference type="PANTHER" id="PTHR33513:SF49">
    <property type="entry name" value="(RAPE) HYPOTHETICAL PROTEIN"/>
    <property type="match status" value="1"/>
</dbReference>
<feature type="compositionally biased region" description="Basic and acidic residues" evidence="1">
    <location>
        <begin position="22"/>
        <end position="34"/>
    </location>
</feature>
<evidence type="ECO:0000313" key="4">
    <source>
        <dbReference type="Proteomes" id="UP000489600"/>
    </source>
</evidence>
<dbReference type="PANTHER" id="PTHR33513">
    <property type="entry name" value="OS06G0523300 PROTEIN"/>
    <property type="match status" value="1"/>
</dbReference>
<sequence length="157" mass="17852">MKNVSQLSIIFRDKLHNLHEDSVENSDVVEKKPSDSSSDNNNIDRSTSWFASTSSSSFQMPLNYPNYTKQEYEIMSEEELDRLLKLYGLPIDLGDLSCKIQFVIGAFLWEKEISSSMADEHDSVNPNSSIGGDLDESSLIGLMTVMMRDMVHFIFRV</sequence>
<comment type="caution">
    <text evidence="3">The sequence shown here is derived from an EMBL/GenBank/DDBJ whole genome shotgun (WGS) entry which is preliminary data.</text>
</comment>
<protein>
    <recommendedName>
        <fullName evidence="2">DUF7722 domain-containing protein</fullName>
    </recommendedName>
</protein>
<dbReference type="InterPro" id="IPR056139">
    <property type="entry name" value="DUF7722"/>
</dbReference>
<dbReference type="Proteomes" id="UP000489600">
    <property type="component" value="Unassembled WGS sequence"/>
</dbReference>
<feature type="compositionally biased region" description="Low complexity" evidence="1">
    <location>
        <begin position="35"/>
        <end position="44"/>
    </location>
</feature>
<gene>
    <name evidence="3" type="ORF">ANE_LOCUS7672</name>
</gene>
<keyword evidence="4" id="KW-1185">Reference proteome</keyword>
<dbReference type="AlphaFoldDB" id="A0A565B6K6"/>
<evidence type="ECO:0000256" key="1">
    <source>
        <dbReference type="SAM" id="MobiDB-lite"/>
    </source>
</evidence>